<dbReference type="EMBL" id="MU864387">
    <property type="protein sequence ID" value="KAK4188508.1"/>
    <property type="molecule type" value="Genomic_DNA"/>
</dbReference>
<feature type="region of interest" description="Disordered" evidence="1">
    <location>
        <begin position="32"/>
        <end position="77"/>
    </location>
</feature>
<evidence type="ECO:0000313" key="3">
    <source>
        <dbReference type="Proteomes" id="UP001302126"/>
    </source>
</evidence>
<feature type="region of interest" description="Disordered" evidence="1">
    <location>
        <begin position="113"/>
        <end position="165"/>
    </location>
</feature>
<feature type="non-terminal residue" evidence="2">
    <location>
        <position position="507"/>
    </location>
</feature>
<feature type="compositionally biased region" description="Polar residues" evidence="1">
    <location>
        <begin position="120"/>
        <end position="145"/>
    </location>
</feature>
<gene>
    <name evidence="2" type="ORF">QBC35DRAFT_353773</name>
</gene>
<evidence type="ECO:0000313" key="2">
    <source>
        <dbReference type="EMBL" id="KAK4188508.1"/>
    </source>
</evidence>
<name>A0AAN6WUA9_9PEZI</name>
<dbReference type="AlphaFoldDB" id="A0AAN6WUA9"/>
<protein>
    <submittedName>
        <fullName evidence="2">Uncharacterized protein</fullName>
    </submittedName>
</protein>
<reference evidence="2" key="1">
    <citation type="journal article" date="2023" name="Mol. Phylogenet. Evol.">
        <title>Genome-scale phylogeny and comparative genomics of the fungal order Sordariales.</title>
        <authorList>
            <person name="Hensen N."/>
            <person name="Bonometti L."/>
            <person name="Westerberg I."/>
            <person name="Brannstrom I.O."/>
            <person name="Guillou S."/>
            <person name="Cros-Aarteil S."/>
            <person name="Calhoun S."/>
            <person name="Haridas S."/>
            <person name="Kuo A."/>
            <person name="Mondo S."/>
            <person name="Pangilinan J."/>
            <person name="Riley R."/>
            <person name="LaButti K."/>
            <person name="Andreopoulos B."/>
            <person name="Lipzen A."/>
            <person name="Chen C."/>
            <person name="Yan M."/>
            <person name="Daum C."/>
            <person name="Ng V."/>
            <person name="Clum A."/>
            <person name="Steindorff A."/>
            <person name="Ohm R.A."/>
            <person name="Martin F."/>
            <person name="Silar P."/>
            <person name="Natvig D.O."/>
            <person name="Lalanne C."/>
            <person name="Gautier V."/>
            <person name="Ament-Velasquez S.L."/>
            <person name="Kruys A."/>
            <person name="Hutchinson M.I."/>
            <person name="Powell A.J."/>
            <person name="Barry K."/>
            <person name="Miller A.N."/>
            <person name="Grigoriev I.V."/>
            <person name="Debuchy R."/>
            <person name="Gladieux P."/>
            <person name="Hiltunen Thoren M."/>
            <person name="Johannesson H."/>
        </authorList>
    </citation>
    <scope>NUCLEOTIDE SEQUENCE</scope>
    <source>
        <strain evidence="2">PSN309</strain>
    </source>
</reference>
<feature type="non-terminal residue" evidence="2">
    <location>
        <position position="1"/>
    </location>
</feature>
<reference evidence="2" key="2">
    <citation type="submission" date="2023-05" db="EMBL/GenBank/DDBJ databases">
        <authorList>
            <consortium name="Lawrence Berkeley National Laboratory"/>
            <person name="Steindorff A."/>
            <person name="Hensen N."/>
            <person name="Bonometti L."/>
            <person name="Westerberg I."/>
            <person name="Brannstrom I.O."/>
            <person name="Guillou S."/>
            <person name="Cros-Aarteil S."/>
            <person name="Calhoun S."/>
            <person name="Haridas S."/>
            <person name="Kuo A."/>
            <person name="Mondo S."/>
            <person name="Pangilinan J."/>
            <person name="Riley R."/>
            <person name="Labutti K."/>
            <person name="Andreopoulos B."/>
            <person name="Lipzen A."/>
            <person name="Chen C."/>
            <person name="Yanf M."/>
            <person name="Daum C."/>
            <person name="Ng V."/>
            <person name="Clum A."/>
            <person name="Ohm R."/>
            <person name="Martin F."/>
            <person name="Silar P."/>
            <person name="Natvig D."/>
            <person name="Lalanne C."/>
            <person name="Gautier V."/>
            <person name="Ament-Velasquez S.L."/>
            <person name="Kruys A."/>
            <person name="Hutchinson M.I."/>
            <person name="Powell A.J."/>
            <person name="Barry K."/>
            <person name="Miller A.N."/>
            <person name="Grigoriev I.V."/>
            <person name="Debuchy R."/>
            <person name="Gladieux P."/>
            <person name="Thoren M.H."/>
            <person name="Johannesson H."/>
        </authorList>
    </citation>
    <scope>NUCLEOTIDE SEQUENCE</scope>
    <source>
        <strain evidence="2">PSN309</strain>
    </source>
</reference>
<evidence type="ECO:0000256" key="1">
    <source>
        <dbReference type="SAM" id="MobiDB-lite"/>
    </source>
</evidence>
<sequence>EGSATPVRQNTTSSTTTVTTVATLATNETATTPYSLDTSSPGFPVPSASHAVFSARDGSDLGGQRRPTRRRTGPLSALQRERASLIRKMGACHDCKRRRVACHPSHHNTTWEGLNKKFGPNNSPTNGRLLSPALSNSRSNFTQDPQEMELDPPTMPQPSQTALPNDARIRTPLPSGPRPMTGSISTLPGGEVFRADLQGSASRMLANPLRSRYANVSVLLVRWEEDDDAEVKNAVQELADVFKDEYNYMVDTKCIPTVTDASNGSWLWLSREVTEFVSNNHQRDILKIFYYIGYSCIGRDRDTIISSSKKVDPASSMAWQPIQSIFENICSDALLLMDCAYYPLPQRTRQQGMLQLIAASAGEDYTELLGRSAFTRALSAQLKTRPLQLKFREPFTAAELHAKLLSEYPRMVQERDPGKEILTRFPTPLMFQISGNKLLPSILLAPLHPTGEMPFTPDSPAGGSTLSLTFSMSDDTFDMDSWAEWLRSMPPGIREVKVEGPHRNTFR</sequence>
<comment type="caution">
    <text evidence="2">The sequence shown here is derived from an EMBL/GenBank/DDBJ whole genome shotgun (WGS) entry which is preliminary data.</text>
</comment>
<organism evidence="2 3">
    <name type="scientific">Podospora australis</name>
    <dbReference type="NCBI Taxonomy" id="1536484"/>
    <lineage>
        <taxon>Eukaryota</taxon>
        <taxon>Fungi</taxon>
        <taxon>Dikarya</taxon>
        <taxon>Ascomycota</taxon>
        <taxon>Pezizomycotina</taxon>
        <taxon>Sordariomycetes</taxon>
        <taxon>Sordariomycetidae</taxon>
        <taxon>Sordariales</taxon>
        <taxon>Podosporaceae</taxon>
        <taxon>Podospora</taxon>
    </lineage>
</organism>
<accession>A0AAN6WUA9</accession>
<keyword evidence="3" id="KW-1185">Reference proteome</keyword>
<dbReference type="Proteomes" id="UP001302126">
    <property type="component" value="Unassembled WGS sequence"/>
</dbReference>
<proteinExistence type="predicted"/>